<proteinExistence type="predicted"/>
<protein>
    <recommendedName>
        <fullName evidence="3">DUF7260 domain-containing protein</fullName>
    </recommendedName>
</protein>
<dbReference type="Proteomes" id="UP000198297">
    <property type="component" value="Unassembled WGS sequence"/>
</dbReference>
<dbReference type="Pfam" id="PF23921">
    <property type="entry name" value="DUF7260"/>
    <property type="match status" value="1"/>
</dbReference>
<dbReference type="AlphaFoldDB" id="A0A238YDQ9"/>
<dbReference type="RefSeq" id="WP_271959761.1">
    <property type="nucleotide sequence ID" value="NZ_JAQLTW010000012.1"/>
</dbReference>
<sequence length="307" mass="34280">MRFRIPIADQPVACVDMWCGGAELLTSPLVVGVIASLGAMLLLVVGKLQTAIETCQDERECIIAEQDAFRRFQTQIRQVEPVQFESPDTALTDVGDRTEVMDVPTSPGDATLKYVLSAYEETVRSVPHYSIGDEESLAENLAAELGEDIVTSLATNRVLTPAVQQAIVDRSQQAIDVRAELIEVVTEEMDRLANYQTKLTNIETRQDNLCAHFGSVQMRRREAAFDIWCALQDLETKLDRVAEQRQRDLHSPPVAEPPSEETSDEQIEFCEYLYSDSDTPQYPVLSVIGELGEAIQTDKEQIRPYLG</sequence>
<organism evidence="4 5">
    <name type="scientific">Halorubrum ezzemoulense</name>
    <name type="common">Halorubrum chaoviator</name>
    <dbReference type="NCBI Taxonomy" id="337243"/>
    <lineage>
        <taxon>Archaea</taxon>
        <taxon>Methanobacteriati</taxon>
        <taxon>Methanobacteriota</taxon>
        <taxon>Stenosarchaea group</taxon>
        <taxon>Halobacteria</taxon>
        <taxon>Halobacteriales</taxon>
        <taxon>Haloferacaceae</taxon>
        <taxon>Halorubrum</taxon>
    </lineage>
</organism>
<keyword evidence="2" id="KW-0812">Transmembrane</keyword>
<evidence type="ECO:0000313" key="5">
    <source>
        <dbReference type="Proteomes" id="UP000198297"/>
    </source>
</evidence>
<name>A0A238YDQ9_HALEZ</name>
<evidence type="ECO:0000313" key="4">
    <source>
        <dbReference type="EMBL" id="SNR69355.1"/>
    </source>
</evidence>
<reference evidence="4 5" key="1">
    <citation type="submission" date="2017-06" db="EMBL/GenBank/DDBJ databases">
        <authorList>
            <person name="Kim H.J."/>
            <person name="Triplett B.A."/>
        </authorList>
    </citation>
    <scope>NUCLEOTIDE SEQUENCE [LARGE SCALE GENOMIC DNA]</scope>
    <source>
        <strain evidence="4 5">DSM 19316</strain>
    </source>
</reference>
<accession>A0A238YDQ9</accession>
<evidence type="ECO:0000256" key="2">
    <source>
        <dbReference type="SAM" id="Phobius"/>
    </source>
</evidence>
<dbReference type="EMBL" id="FZNK01000011">
    <property type="protein sequence ID" value="SNR69355.1"/>
    <property type="molecule type" value="Genomic_DNA"/>
</dbReference>
<keyword evidence="2" id="KW-1133">Transmembrane helix</keyword>
<evidence type="ECO:0000259" key="3">
    <source>
        <dbReference type="Pfam" id="PF23921"/>
    </source>
</evidence>
<feature type="transmembrane region" description="Helical" evidence="2">
    <location>
        <begin position="25"/>
        <end position="45"/>
    </location>
</feature>
<gene>
    <name evidence="4" type="ORF">SAMN06266787_11140</name>
</gene>
<feature type="region of interest" description="Disordered" evidence="1">
    <location>
        <begin position="244"/>
        <end position="265"/>
    </location>
</feature>
<evidence type="ECO:0000256" key="1">
    <source>
        <dbReference type="SAM" id="MobiDB-lite"/>
    </source>
</evidence>
<dbReference type="InterPro" id="IPR055684">
    <property type="entry name" value="DUF7260"/>
</dbReference>
<keyword evidence="2" id="KW-0472">Membrane</keyword>
<feature type="domain" description="DUF7260" evidence="3">
    <location>
        <begin position="48"/>
        <end position="298"/>
    </location>
</feature>